<dbReference type="InterPro" id="IPR041027">
    <property type="entry name" value="FtsK_alpha"/>
</dbReference>
<dbReference type="GO" id="GO:0003677">
    <property type="term" value="F:DNA binding"/>
    <property type="evidence" value="ECO:0007669"/>
    <property type="project" value="UniProtKB-KW"/>
</dbReference>
<dbReference type="Gene3D" id="3.30.980.40">
    <property type="match status" value="1"/>
</dbReference>
<evidence type="ECO:0000256" key="10">
    <source>
        <dbReference type="ARBA" id="ARBA00023125"/>
    </source>
</evidence>
<organism evidence="18 19">
    <name type="scientific">Baumannia cicadellinicola subsp. Homalodisca coagulata</name>
    <dbReference type="NCBI Taxonomy" id="374463"/>
    <lineage>
        <taxon>Bacteria</taxon>
        <taxon>Pseudomonadati</taxon>
        <taxon>Pseudomonadota</taxon>
        <taxon>Gammaproteobacteria</taxon>
        <taxon>Candidatus Palibaumannia</taxon>
    </lineage>
</organism>
<keyword evidence="9 16" id="KW-1133">Transmembrane helix</keyword>
<evidence type="ECO:0000256" key="15">
    <source>
        <dbReference type="PROSITE-ProRule" id="PRU00289"/>
    </source>
</evidence>
<dbReference type="PANTHER" id="PTHR22683:SF41">
    <property type="entry name" value="DNA TRANSLOCASE FTSK"/>
    <property type="match status" value="1"/>
</dbReference>
<feature type="binding site" evidence="15">
    <location>
        <begin position="430"/>
        <end position="437"/>
    </location>
    <ligand>
        <name>ATP</name>
        <dbReference type="ChEBI" id="CHEBI:30616"/>
    </ligand>
</feature>
<evidence type="ECO:0000256" key="7">
    <source>
        <dbReference type="ARBA" id="ARBA00022829"/>
    </source>
</evidence>
<dbReference type="InterPro" id="IPR050206">
    <property type="entry name" value="FtsK/SpoIIIE/SftA"/>
</dbReference>
<dbReference type="PANTHER" id="PTHR22683">
    <property type="entry name" value="SPORULATION PROTEIN RELATED"/>
    <property type="match status" value="1"/>
</dbReference>
<name>Q1LTE6_BAUCH</name>
<dbReference type="Proteomes" id="UP000002427">
    <property type="component" value="Chromosome"/>
</dbReference>
<comment type="function">
    <text evidence="13">Essential cell division protein that coordinates cell division and chromosome segregation. The N-terminus is involved in assembly of the cell-division machinery. The C-terminus functions as a DNA motor that moves dsDNA in an ATP-dependent manner towards the dif recombination site, which is located within the replication terminus region. Translocation stops specifically at Xer-dif sites, where FtsK interacts with the Xer recombinase, allowing activation of chromosome unlinking by recombination. FtsK orienting polar sequences (KOPS) guide the direction of DNA translocation. FtsK can remove proteins from DNA as it translocates, but translocation stops specifically at XerCD-dif site, thereby preventing removal of XerC and XerD from dif.</text>
</comment>
<dbReference type="STRING" id="374463.BCI_0320"/>
<dbReference type="HOGENOM" id="CLU_001981_9_7_6"/>
<keyword evidence="5 16" id="KW-0812">Transmembrane</keyword>
<keyword evidence="19" id="KW-1185">Reference proteome</keyword>
<evidence type="ECO:0000256" key="5">
    <source>
        <dbReference type="ARBA" id="ARBA00022692"/>
    </source>
</evidence>
<dbReference type="KEGG" id="bci:BCI_0320"/>
<protein>
    <submittedName>
        <fullName evidence="18">DNA translocase ftsK</fullName>
    </submittedName>
</protein>
<dbReference type="PROSITE" id="PS50901">
    <property type="entry name" value="FTSK"/>
    <property type="match status" value="1"/>
</dbReference>
<dbReference type="EMBL" id="CP000238">
    <property type="protein sequence ID" value="ABF13888.1"/>
    <property type="molecule type" value="Genomic_DNA"/>
</dbReference>
<dbReference type="SMART" id="SM00382">
    <property type="entry name" value="AAA"/>
    <property type="match status" value="1"/>
</dbReference>
<comment type="subcellular location">
    <subcellularLocation>
        <location evidence="1">Cell membrane</location>
        <topology evidence="1">Multi-pass membrane protein</topology>
    </subcellularLocation>
</comment>
<accession>Q1LTE6</accession>
<evidence type="ECO:0000256" key="12">
    <source>
        <dbReference type="ARBA" id="ARBA00023306"/>
    </source>
</evidence>
<keyword evidence="11 16" id="KW-0472">Membrane</keyword>
<feature type="transmembrane region" description="Helical" evidence="16">
    <location>
        <begin position="74"/>
        <end position="97"/>
    </location>
</feature>
<reference evidence="18 19" key="1">
    <citation type="journal article" date="2006" name="PLoS Biol.">
        <title>Metabolic complementarity and genomics of the dual bacterial symbiosis of sharpshooters.</title>
        <authorList>
            <person name="Wu D."/>
            <person name="Daugherty S.C."/>
            <person name="Van Aken S.E."/>
            <person name="Pai G.H."/>
            <person name="Watkins K.L."/>
            <person name="Khouri H."/>
            <person name="Tallon L.J."/>
            <person name="Zaborsky J.M."/>
            <person name="Dunbar H.E."/>
            <person name="Tran P.L."/>
            <person name="Moran N.A."/>
            <person name="Eisen J.A."/>
        </authorList>
    </citation>
    <scope>NUCLEOTIDE SEQUENCE [LARGE SCALE GENOMIC DNA]</scope>
    <source>
        <strain evidence="18">Hc</strain>
    </source>
</reference>
<dbReference type="GO" id="GO:0005886">
    <property type="term" value="C:plasma membrane"/>
    <property type="evidence" value="ECO:0007669"/>
    <property type="project" value="UniProtKB-SubCell"/>
</dbReference>
<dbReference type="Pfam" id="PF17854">
    <property type="entry name" value="FtsK_alpha"/>
    <property type="match status" value="1"/>
</dbReference>
<feature type="transmembrane region" description="Helical" evidence="16">
    <location>
        <begin position="109"/>
        <end position="130"/>
    </location>
</feature>
<evidence type="ECO:0000256" key="1">
    <source>
        <dbReference type="ARBA" id="ARBA00004651"/>
    </source>
</evidence>
<dbReference type="Pfam" id="PF01580">
    <property type="entry name" value="FtsK_SpoIIIE"/>
    <property type="match status" value="1"/>
</dbReference>
<dbReference type="GO" id="GO:0005524">
    <property type="term" value="F:ATP binding"/>
    <property type="evidence" value="ECO:0007669"/>
    <property type="project" value="UniProtKB-UniRule"/>
</dbReference>
<evidence type="ECO:0000259" key="17">
    <source>
        <dbReference type="PROSITE" id="PS50901"/>
    </source>
</evidence>
<gene>
    <name evidence="18" type="primary">ftsK</name>
    <name evidence="18" type="ordered locus">BCI_0320</name>
</gene>
<evidence type="ECO:0000313" key="18">
    <source>
        <dbReference type="EMBL" id="ABF13888.1"/>
    </source>
</evidence>
<comment type="subunit">
    <text evidence="14">Homohexamer. Forms a ring that surrounds DNA.</text>
</comment>
<feature type="transmembrane region" description="Helical" evidence="16">
    <location>
        <begin position="20"/>
        <end position="45"/>
    </location>
</feature>
<dbReference type="Gene3D" id="3.40.50.300">
    <property type="entry name" value="P-loop containing nucleotide triphosphate hydrolases"/>
    <property type="match status" value="1"/>
</dbReference>
<evidence type="ECO:0000256" key="3">
    <source>
        <dbReference type="ARBA" id="ARBA00022475"/>
    </source>
</evidence>
<dbReference type="CDD" id="cd01127">
    <property type="entry name" value="TrwB_TraG_TraD_VirD4"/>
    <property type="match status" value="1"/>
</dbReference>
<keyword evidence="7" id="KW-0159">Chromosome partition</keyword>
<dbReference type="InterPro" id="IPR003593">
    <property type="entry name" value="AAA+_ATPase"/>
</dbReference>
<keyword evidence="10" id="KW-0238">DNA-binding</keyword>
<dbReference type="SUPFAM" id="SSF52540">
    <property type="entry name" value="P-loop containing nucleoside triphosphate hydrolases"/>
    <property type="match status" value="1"/>
</dbReference>
<dbReference type="GO" id="GO:0051301">
    <property type="term" value="P:cell division"/>
    <property type="evidence" value="ECO:0007669"/>
    <property type="project" value="UniProtKB-KW"/>
</dbReference>
<keyword evidence="8 15" id="KW-0067">ATP-binding</keyword>
<evidence type="ECO:0000256" key="8">
    <source>
        <dbReference type="ARBA" id="ARBA00022840"/>
    </source>
</evidence>
<feature type="transmembrane region" description="Helical" evidence="16">
    <location>
        <begin position="185"/>
        <end position="203"/>
    </location>
</feature>
<evidence type="ECO:0000256" key="4">
    <source>
        <dbReference type="ARBA" id="ARBA00022618"/>
    </source>
</evidence>
<keyword evidence="6 15" id="KW-0547">Nucleotide-binding</keyword>
<dbReference type="InterPro" id="IPR025199">
    <property type="entry name" value="FtsK_4TM"/>
</dbReference>
<evidence type="ECO:0000256" key="13">
    <source>
        <dbReference type="ARBA" id="ARBA00024784"/>
    </source>
</evidence>
<evidence type="ECO:0000313" key="19">
    <source>
        <dbReference type="Proteomes" id="UP000002427"/>
    </source>
</evidence>
<evidence type="ECO:0000256" key="14">
    <source>
        <dbReference type="ARBA" id="ARBA00025923"/>
    </source>
</evidence>
<evidence type="ECO:0000256" key="16">
    <source>
        <dbReference type="SAM" id="Phobius"/>
    </source>
</evidence>
<evidence type="ECO:0000256" key="2">
    <source>
        <dbReference type="ARBA" id="ARBA00006474"/>
    </source>
</evidence>
<dbReference type="AlphaFoldDB" id="Q1LTE6"/>
<proteinExistence type="inferred from homology"/>
<comment type="similarity">
    <text evidence="2">Belongs to the FtsK/SpoIIIE/SftA family.</text>
</comment>
<feature type="transmembrane region" description="Helical" evidence="16">
    <location>
        <begin position="161"/>
        <end position="179"/>
    </location>
</feature>
<evidence type="ECO:0000256" key="11">
    <source>
        <dbReference type="ARBA" id="ARBA00023136"/>
    </source>
</evidence>
<feature type="domain" description="FtsK" evidence="17">
    <location>
        <begin position="413"/>
        <end position="612"/>
    </location>
</feature>
<dbReference type="InterPro" id="IPR002543">
    <property type="entry name" value="FtsK_dom"/>
</dbReference>
<dbReference type="InterPro" id="IPR027417">
    <property type="entry name" value="P-loop_NTPase"/>
</dbReference>
<dbReference type="Pfam" id="PF13491">
    <property type="entry name" value="FtsK_4TM"/>
    <property type="match status" value="1"/>
</dbReference>
<sequence length="666" mass="75225">MNQESIQHRTFFLYKIKNQLLPMIILAIVSILVLYLIVILISFSADNICQLKISSYVQVHNLGGKIGAYLAKTLLVYFGIIAYIIPFKILFYSYFIFLNRYKINLLTITFKFICYLILLFTSCSLVTLYIKNLYNFPSGGLIGYFFSSTLLHWFDKIQTTKLLLISLIISILLIVDNLLKNIIKKITNLLILLTKLIVSRIIYICNKNLSKKKLDNKKLNKAKKLHCINHITKYPLTINRKKYLIINANSNQSTSEQHNSINKKIAKIDNYFNKSSIKLPTIDLLTNNLKDKPKTDISLLEQTASLIENCLASYHIQVKVVGIFSGPVITRFELDLAPGVKVSRISSLVLDLARALSTNKVHLVEIIPGKPYVGLDIANKQRQIISVREVFNSEQFRNVTSPLSLALGKNIIGNTVIVNLIDMPHLLVAGTTGSGKSVAINAMILSMLYKATPKEVRFIMIDPKMLELSIYQDIPHLLTDVITNMNNVANVLNWCIGEMERRYQLMSTIGVRNLTNYNKYLQAKKLSKYTKINTTEILPYIVIIIDELADLMMIMGKNIEELIIRLAQKARASGIHLVLATQRPSVDVITGLIKANIPTRIAFAVSSKIDSRTILDQSGAESLLGMGDMLYLASNSSLPIRVHGVFVQDEEIYAVVNYWKKIANNS</sequence>
<keyword evidence="12" id="KW-0131">Cell cycle</keyword>
<evidence type="ECO:0000256" key="9">
    <source>
        <dbReference type="ARBA" id="ARBA00022989"/>
    </source>
</evidence>
<keyword evidence="4" id="KW-0132">Cell division</keyword>
<keyword evidence="3" id="KW-1003">Cell membrane</keyword>
<dbReference type="GO" id="GO:0007059">
    <property type="term" value="P:chromosome segregation"/>
    <property type="evidence" value="ECO:0007669"/>
    <property type="project" value="UniProtKB-KW"/>
</dbReference>
<evidence type="ECO:0000256" key="6">
    <source>
        <dbReference type="ARBA" id="ARBA00022741"/>
    </source>
</evidence>